<gene>
    <name evidence="1" type="ORF">ACCI51_09555</name>
</gene>
<sequence>MGGEQLEKNVEIGKANQQTHTIDIQRLKTVTSSAQQNLDSRRMDLSVYFGKSHVHIDKPDIMPNGSAIE</sequence>
<name>A0ABV4NP50_9GAMM</name>
<protein>
    <submittedName>
        <fullName evidence="1">Uncharacterized protein</fullName>
    </submittedName>
</protein>
<keyword evidence="2" id="KW-1185">Reference proteome</keyword>
<dbReference type="RefSeq" id="WP_371843409.1">
    <property type="nucleotide sequence ID" value="NZ_JBGMEL010000008.1"/>
</dbReference>
<comment type="caution">
    <text evidence="1">The sequence shown here is derived from an EMBL/GenBank/DDBJ whole genome shotgun (WGS) entry which is preliminary data.</text>
</comment>
<proteinExistence type="predicted"/>
<reference evidence="1 2" key="1">
    <citation type="submission" date="2024-08" db="EMBL/GenBank/DDBJ databases">
        <authorList>
            <person name="Ishaq N."/>
        </authorList>
    </citation>
    <scope>NUCLEOTIDE SEQUENCE [LARGE SCALE GENOMIC DNA]</scope>
    <source>
        <strain evidence="1 2">JCM 30400</strain>
    </source>
</reference>
<evidence type="ECO:0000313" key="1">
    <source>
        <dbReference type="EMBL" id="MFA0790789.1"/>
    </source>
</evidence>
<dbReference type="Proteomes" id="UP001569414">
    <property type="component" value="Unassembled WGS sequence"/>
</dbReference>
<dbReference type="EMBL" id="JBGMEL010000008">
    <property type="protein sequence ID" value="MFA0790789.1"/>
    <property type="molecule type" value="Genomic_DNA"/>
</dbReference>
<accession>A0ABV4NP50</accession>
<organism evidence="1 2">
    <name type="scientific">Microbulbifer echini</name>
    <dbReference type="NCBI Taxonomy" id="1529067"/>
    <lineage>
        <taxon>Bacteria</taxon>
        <taxon>Pseudomonadati</taxon>
        <taxon>Pseudomonadota</taxon>
        <taxon>Gammaproteobacteria</taxon>
        <taxon>Cellvibrionales</taxon>
        <taxon>Microbulbiferaceae</taxon>
        <taxon>Microbulbifer</taxon>
    </lineage>
</organism>
<evidence type="ECO:0000313" key="2">
    <source>
        <dbReference type="Proteomes" id="UP001569414"/>
    </source>
</evidence>